<dbReference type="Proteomes" id="UP001153331">
    <property type="component" value="Unassembled WGS sequence"/>
</dbReference>
<evidence type="ECO:0000313" key="2">
    <source>
        <dbReference type="Proteomes" id="UP001153331"/>
    </source>
</evidence>
<comment type="caution">
    <text evidence="1">The sequence shown here is derived from an EMBL/GenBank/DDBJ whole genome shotgun (WGS) entry which is preliminary data.</text>
</comment>
<dbReference type="EMBL" id="JAPHNI010001927">
    <property type="protein sequence ID" value="KAJ8104578.1"/>
    <property type="molecule type" value="Genomic_DNA"/>
</dbReference>
<evidence type="ECO:0000313" key="1">
    <source>
        <dbReference type="EMBL" id="KAJ8104578.1"/>
    </source>
</evidence>
<reference evidence="1" key="1">
    <citation type="submission" date="2022-11" db="EMBL/GenBank/DDBJ databases">
        <title>Genome Sequence of Boeremia exigua.</title>
        <authorList>
            <person name="Buettner E."/>
        </authorList>
    </citation>
    <scope>NUCLEOTIDE SEQUENCE</scope>
    <source>
        <strain evidence="1">CU02</strain>
    </source>
</reference>
<organism evidence="1 2">
    <name type="scientific">Boeremia exigua</name>
    <dbReference type="NCBI Taxonomy" id="749465"/>
    <lineage>
        <taxon>Eukaryota</taxon>
        <taxon>Fungi</taxon>
        <taxon>Dikarya</taxon>
        <taxon>Ascomycota</taxon>
        <taxon>Pezizomycotina</taxon>
        <taxon>Dothideomycetes</taxon>
        <taxon>Pleosporomycetidae</taxon>
        <taxon>Pleosporales</taxon>
        <taxon>Pleosporineae</taxon>
        <taxon>Didymellaceae</taxon>
        <taxon>Boeremia</taxon>
    </lineage>
</organism>
<proteinExistence type="predicted"/>
<name>A0ACC2HP88_9PLEO</name>
<sequence>MAKKKSKKTAQKPAEVTPVPGSPKPAPATEIEDSVAELTEPEPLAPGTSAVDSPQDEQADLATKTPEAKIDDVVDGPTSEPPTQEADVVTEPIAEPTTETPPEEAGDDLKDAKGSEETAAAAERVEQIEEPAPSLEDVSTTVAPEAISDPIAKDETEAVILPADEHTASISNAPAEAEQSLPAEQQDAGALEVTNEAKDLDMAEPAVVPSSPPAIAGETQEDPQPVAEPTEKAIGDKAPTESVVADSQETTAQDDWAEEDWAAIPKRGRKNKKDKKKNEASGTATPVAEVAESTEAQPVAKELAEKQTASNRRGQGDTRTSGRARIDRPGSCRRASSSG</sequence>
<keyword evidence="2" id="KW-1185">Reference proteome</keyword>
<protein>
    <submittedName>
        <fullName evidence="1">Uncharacterized protein</fullName>
    </submittedName>
</protein>
<accession>A0ACC2HP88</accession>
<gene>
    <name evidence="1" type="ORF">OPT61_g10683</name>
</gene>